<reference evidence="2 3" key="1">
    <citation type="submission" date="2020-08" db="EMBL/GenBank/DDBJ databases">
        <title>Functional genomics of gut bacteria from endangered species of beetles.</title>
        <authorList>
            <person name="Carlos-Shanley C."/>
        </authorList>
    </citation>
    <scope>NUCLEOTIDE SEQUENCE [LARGE SCALE GENOMIC DNA]</scope>
    <source>
        <strain evidence="2 3">S00123</strain>
    </source>
</reference>
<feature type="transmembrane region" description="Helical" evidence="1">
    <location>
        <begin position="107"/>
        <end position="133"/>
    </location>
</feature>
<name>A0A7W7N2D4_9CAUL</name>
<evidence type="ECO:0000313" key="3">
    <source>
        <dbReference type="Proteomes" id="UP000539957"/>
    </source>
</evidence>
<keyword evidence="1" id="KW-1133">Transmembrane helix</keyword>
<feature type="transmembrane region" description="Helical" evidence="1">
    <location>
        <begin position="6"/>
        <end position="24"/>
    </location>
</feature>
<dbReference type="Proteomes" id="UP000539957">
    <property type="component" value="Unassembled WGS sequence"/>
</dbReference>
<dbReference type="AlphaFoldDB" id="A0A7W7N2D4"/>
<organism evidence="2 3">
    <name type="scientific">Brevundimonas bullata</name>
    <dbReference type="NCBI Taxonomy" id="13160"/>
    <lineage>
        <taxon>Bacteria</taxon>
        <taxon>Pseudomonadati</taxon>
        <taxon>Pseudomonadota</taxon>
        <taxon>Alphaproteobacteria</taxon>
        <taxon>Caulobacterales</taxon>
        <taxon>Caulobacteraceae</taxon>
        <taxon>Brevundimonas</taxon>
    </lineage>
</organism>
<feature type="transmembrane region" description="Helical" evidence="1">
    <location>
        <begin position="55"/>
        <end position="75"/>
    </location>
</feature>
<keyword evidence="1" id="KW-0812">Transmembrane</keyword>
<gene>
    <name evidence="2" type="ORF">HNP32_000934</name>
</gene>
<dbReference type="EMBL" id="JACHKY010000002">
    <property type="protein sequence ID" value="MBB4797210.1"/>
    <property type="molecule type" value="Genomic_DNA"/>
</dbReference>
<keyword evidence="1" id="KW-0472">Membrane</keyword>
<feature type="transmembrane region" description="Helical" evidence="1">
    <location>
        <begin position="82"/>
        <end position="101"/>
    </location>
</feature>
<evidence type="ECO:0000313" key="2">
    <source>
        <dbReference type="EMBL" id="MBB4797210.1"/>
    </source>
</evidence>
<evidence type="ECO:0000256" key="1">
    <source>
        <dbReference type="SAM" id="Phobius"/>
    </source>
</evidence>
<keyword evidence="3" id="KW-1185">Reference proteome</keyword>
<accession>A0A7W7N2D4</accession>
<sequence length="144" mass="15748">MFDTWPALVGAAFMVVVGMFALLQGGRPERIGAGAYLFAWFASLMAQTSGSYFGVQWGVFAIDVALLIIFGAMVWKAPRSWPVWACALQLLAVTSHVMIMLDLRTPISAFYTVVNMTGYGIMLAIAIGTFWAWQERRAIGADAD</sequence>
<feature type="transmembrane region" description="Helical" evidence="1">
    <location>
        <begin position="31"/>
        <end position="49"/>
    </location>
</feature>
<comment type="caution">
    <text evidence="2">The sequence shown here is derived from an EMBL/GenBank/DDBJ whole genome shotgun (WGS) entry which is preliminary data.</text>
</comment>
<dbReference type="RefSeq" id="WP_184267652.1">
    <property type="nucleotide sequence ID" value="NZ_JACHKY010000002.1"/>
</dbReference>
<proteinExistence type="predicted"/>
<protein>
    <submittedName>
        <fullName evidence="2">Uncharacterized protein</fullName>
    </submittedName>
</protein>